<evidence type="ECO:0000256" key="9">
    <source>
        <dbReference type="RuleBase" id="RU369007"/>
    </source>
</evidence>
<feature type="transmembrane region" description="Helical" evidence="9">
    <location>
        <begin position="416"/>
        <end position="439"/>
    </location>
</feature>
<reference evidence="12" key="2">
    <citation type="submission" date="2025-09" db="UniProtKB">
        <authorList>
            <consortium name="Ensembl"/>
        </authorList>
    </citation>
    <scope>IDENTIFICATION</scope>
</reference>
<keyword evidence="4 9" id="KW-0812">Transmembrane</keyword>
<protein>
    <recommendedName>
        <fullName evidence="9">Solute carrier family 41 member</fullName>
    </recommendedName>
</protein>
<proteinExistence type="inferred from homology"/>
<dbReference type="Ensembl" id="ENSMAMT00000069602.1">
    <property type="protein sequence ID" value="ENSMAMP00000057738.1"/>
    <property type="gene ID" value="ENSMAMG00000007477.2"/>
</dbReference>
<dbReference type="FunFam" id="1.10.357.20:FF:000002">
    <property type="entry name" value="Solute carrier family 41, member 2"/>
    <property type="match status" value="1"/>
</dbReference>
<keyword evidence="5 9" id="KW-0460">Magnesium</keyword>
<dbReference type="AlphaFoldDB" id="A0A7N9ARX0"/>
<feature type="transmembrane region" description="Helical" evidence="9">
    <location>
        <begin position="169"/>
        <end position="188"/>
    </location>
</feature>
<dbReference type="GO" id="GO:0008324">
    <property type="term" value="F:monoatomic cation transmembrane transporter activity"/>
    <property type="evidence" value="ECO:0007669"/>
    <property type="project" value="UniProtKB-UniRule"/>
</dbReference>
<sequence>MPSEDQPPQQTRQRRKNKKSRSKGKSPGGSPSAQLGGSFDQHDDLILPPVHLPPKKPVEEKPKVSVAKVEEESSIAICLQVLFPYLLAGMGMVMAGMVLDSVQHWEVFKVITEVFILVPALVGLKGNLEMTLAARLSTAFYQFSSVDYCTAVTYYVLCHVFYMQVQATVVGFLAALAAVCLGAISRGGVDLDQAAVLCASSITTAFVAALSLGLVMIGVIIGSRKVGINPDNVATPIAASLGDLITLSLLAGISSTLYEYIDIWYLSPLVCLVFLALIPLWVLVARQSPQIREVLRSGWQPVIVAMSISSFGGLILDKTVSDPNFEGMAVFTPVINGVGGNLVAIQASRISTYLHFWSIPGVLPFKMRQHWPNPCITFFSSGVNSKSARVLLMLVIPGHLVFLYAISLLQGEEAPITIAFTICYLCAALLQVAILLYVADLIVRLMWRRSLDPDNFSIPYLTALGDLLGTGFLALCFRCVSLIQSLGL</sequence>
<evidence type="ECO:0000313" key="13">
    <source>
        <dbReference type="Proteomes" id="UP000261640"/>
    </source>
</evidence>
<evidence type="ECO:0000256" key="10">
    <source>
        <dbReference type="SAM" id="MobiDB-lite"/>
    </source>
</evidence>
<name>A0A7N9ARX0_9TELE</name>
<feature type="transmembrane region" description="Helical" evidence="9">
    <location>
        <begin position="140"/>
        <end position="162"/>
    </location>
</feature>
<keyword evidence="8 9" id="KW-0472">Membrane</keyword>
<feature type="compositionally biased region" description="Low complexity" evidence="10">
    <location>
        <begin position="1"/>
        <end position="11"/>
    </location>
</feature>
<dbReference type="Proteomes" id="UP000261640">
    <property type="component" value="Unplaced"/>
</dbReference>
<comment type="subcellular location">
    <subcellularLocation>
        <location evidence="1 9">Membrane</location>
        <topology evidence="1 9">Multi-pass membrane protein</topology>
    </subcellularLocation>
</comment>
<comment type="function">
    <text evidence="9">Acts as a magnesium transporter.</text>
</comment>
<evidence type="ECO:0000256" key="6">
    <source>
        <dbReference type="ARBA" id="ARBA00022989"/>
    </source>
</evidence>
<feature type="transmembrane region" description="Helical" evidence="9">
    <location>
        <begin position="390"/>
        <end position="410"/>
    </location>
</feature>
<feature type="transmembrane region" description="Helical" evidence="9">
    <location>
        <begin position="74"/>
        <end position="98"/>
    </location>
</feature>
<dbReference type="GO" id="GO:0005886">
    <property type="term" value="C:plasma membrane"/>
    <property type="evidence" value="ECO:0007669"/>
    <property type="project" value="TreeGrafter"/>
</dbReference>
<evidence type="ECO:0000256" key="4">
    <source>
        <dbReference type="ARBA" id="ARBA00022692"/>
    </source>
</evidence>
<dbReference type="InterPro" id="IPR045349">
    <property type="entry name" value="SLC41A1-3"/>
</dbReference>
<evidence type="ECO:0000256" key="3">
    <source>
        <dbReference type="ARBA" id="ARBA00022448"/>
    </source>
</evidence>
<feature type="transmembrane region" description="Helical" evidence="9">
    <location>
        <begin position="263"/>
        <end position="285"/>
    </location>
</feature>
<evidence type="ECO:0000256" key="8">
    <source>
        <dbReference type="ARBA" id="ARBA00023136"/>
    </source>
</evidence>
<dbReference type="Gene3D" id="1.10.357.20">
    <property type="entry name" value="SLC41 divalent cation transporters, integral membrane domain"/>
    <property type="match status" value="2"/>
</dbReference>
<dbReference type="SUPFAM" id="SSF161093">
    <property type="entry name" value="MgtE membrane domain-like"/>
    <property type="match status" value="2"/>
</dbReference>
<evidence type="ECO:0000259" key="11">
    <source>
        <dbReference type="Pfam" id="PF01769"/>
    </source>
</evidence>
<dbReference type="InterPro" id="IPR006667">
    <property type="entry name" value="SLC41_membr_dom"/>
</dbReference>
<feature type="domain" description="SLC41A/MgtE integral membrane" evidence="11">
    <location>
        <begin position="118"/>
        <end position="253"/>
    </location>
</feature>
<dbReference type="Pfam" id="PF01769">
    <property type="entry name" value="MgtE"/>
    <property type="match status" value="2"/>
</dbReference>
<organism evidence="12 13">
    <name type="scientific">Mastacembelus armatus</name>
    <name type="common">zig-zag eel</name>
    <dbReference type="NCBI Taxonomy" id="205130"/>
    <lineage>
        <taxon>Eukaryota</taxon>
        <taxon>Metazoa</taxon>
        <taxon>Chordata</taxon>
        <taxon>Craniata</taxon>
        <taxon>Vertebrata</taxon>
        <taxon>Euteleostomi</taxon>
        <taxon>Actinopterygii</taxon>
        <taxon>Neopterygii</taxon>
        <taxon>Teleostei</taxon>
        <taxon>Neoteleostei</taxon>
        <taxon>Acanthomorphata</taxon>
        <taxon>Anabantaria</taxon>
        <taxon>Synbranchiformes</taxon>
        <taxon>Mastacembelidae</taxon>
        <taxon>Mastacembelus</taxon>
    </lineage>
</organism>
<dbReference type="FunFam" id="1.10.357.20:FF:000001">
    <property type="entry name" value="Solute carrier family 41 member 2"/>
    <property type="match status" value="1"/>
</dbReference>
<feature type="transmembrane region" description="Helical" evidence="9">
    <location>
        <begin position="460"/>
        <end position="483"/>
    </location>
</feature>
<dbReference type="GO" id="GO:0022890">
    <property type="term" value="F:inorganic cation transmembrane transporter activity"/>
    <property type="evidence" value="ECO:0007669"/>
    <property type="project" value="UniProtKB-UniRule"/>
</dbReference>
<feature type="transmembrane region" description="Helical" evidence="9">
    <location>
        <begin position="297"/>
        <end position="316"/>
    </location>
</feature>
<evidence type="ECO:0000256" key="5">
    <source>
        <dbReference type="ARBA" id="ARBA00022842"/>
    </source>
</evidence>
<feature type="transmembrane region" description="Helical" evidence="9">
    <location>
        <begin position="194"/>
        <end position="221"/>
    </location>
</feature>
<dbReference type="GO" id="GO:0030001">
    <property type="term" value="P:metal ion transport"/>
    <property type="evidence" value="ECO:0007669"/>
    <property type="project" value="UniProtKB-UniRule"/>
</dbReference>
<keyword evidence="7 9" id="KW-0406">Ion transport</keyword>
<dbReference type="PANTHER" id="PTHR16228">
    <property type="entry name" value="DIVALENT CATION TRANSPORTER SOLUTE CARRIER FAMILY 41"/>
    <property type="match status" value="1"/>
</dbReference>
<evidence type="ECO:0000256" key="1">
    <source>
        <dbReference type="ARBA" id="ARBA00004141"/>
    </source>
</evidence>
<keyword evidence="6 9" id="KW-1133">Transmembrane helix</keyword>
<evidence type="ECO:0000256" key="2">
    <source>
        <dbReference type="ARBA" id="ARBA00009749"/>
    </source>
</evidence>
<dbReference type="GeneTree" id="ENSGT00950000183042"/>
<keyword evidence="13" id="KW-1185">Reference proteome</keyword>
<dbReference type="PANTHER" id="PTHR16228:SF22">
    <property type="entry name" value="SOLUTE CARRIER FAMILY 41 MEMBER 3"/>
    <property type="match status" value="1"/>
</dbReference>
<feature type="domain" description="SLC41A/MgtE integral membrane" evidence="11">
    <location>
        <begin position="332"/>
        <end position="475"/>
    </location>
</feature>
<feature type="region of interest" description="Disordered" evidence="10">
    <location>
        <begin position="1"/>
        <end position="59"/>
    </location>
</feature>
<comment type="similarity">
    <text evidence="2 9">Belongs to the SLC41A transporter family.</text>
</comment>
<evidence type="ECO:0000313" key="12">
    <source>
        <dbReference type="Ensembl" id="ENSMAMP00000057738.1"/>
    </source>
</evidence>
<keyword evidence="3 9" id="KW-0813">Transport</keyword>
<accession>A0A7N9ARX0</accession>
<dbReference type="InterPro" id="IPR036739">
    <property type="entry name" value="SLC41_membr_dom_sf"/>
</dbReference>
<feature type="transmembrane region" description="Helical" evidence="9">
    <location>
        <begin position="233"/>
        <end position="257"/>
    </location>
</feature>
<feature type="compositionally biased region" description="Basic residues" evidence="10">
    <location>
        <begin position="12"/>
        <end position="24"/>
    </location>
</feature>
<evidence type="ECO:0000256" key="7">
    <source>
        <dbReference type="ARBA" id="ARBA00023065"/>
    </source>
</evidence>
<reference evidence="12" key="1">
    <citation type="submission" date="2025-08" db="UniProtKB">
        <authorList>
            <consortium name="Ensembl"/>
        </authorList>
    </citation>
    <scope>IDENTIFICATION</scope>
</reference>